<dbReference type="STRING" id="1076935.U4LX28"/>
<feature type="compositionally biased region" description="Basic and acidic residues" evidence="1">
    <location>
        <begin position="52"/>
        <end position="63"/>
    </location>
</feature>
<dbReference type="OrthoDB" id="5421784at2759"/>
<name>U4LX28_PYROM</name>
<keyword evidence="2" id="KW-0472">Membrane</keyword>
<gene>
    <name evidence="3" type="ORF">PCON_03022</name>
</gene>
<feature type="compositionally biased region" description="Low complexity" evidence="1">
    <location>
        <begin position="27"/>
        <end position="38"/>
    </location>
</feature>
<feature type="transmembrane region" description="Helical" evidence="2">
    <location>
        <begin position="376"/>
        <end position="398"/>
    </location>
</feature>
<feature type="region of interest" description="Disordered" evidence="1">
    <location>
        <begin position="347"/>
        <end position="370"/>
    </location>
</feature>
<evidence type="ECO:0000256" key="1">
    <source>
        <dbReference type="SAM" id="MobiDB-lite"/>
    </source>
</evidence>
<evidence type="ECO:0000256" key="2">
    <source>
        <dbReference type="SAM" id="Phobius"/>
    </source>
</evidence>
<feature type="compositionally biased region" description="Pro residues" evidence="1">
    <location>
        <begin position="571"/>
        <end position="584"/>
    </location>
</feature>
<feature type="compositionally biased region" description="Low complexity" evidence="1">
    <location>
        <begin position="207"/>
        <end position="221"/>
    </location>
</feature>
<feature type="region of interest" description="Disordered" evidence="1">
    <location>
        <begin position="207"/>
        <end position="243"/>
    </location>
</feature>
<feature type="compositionally biased region" description="Basic and acidic residues" evidence="1">
    <location>
        <begin position="678"/>
        <end position="690"/>
    </location>
</feature>
<dbReference type="EMBL" id="HF936394">
    <property type="protein sequence ID" value="CCX34208.1"/>
    <property type="molecule type" value="Genomic_DNA"/>
</dbReference>
<protein>
    <submittedName>
        <fullName evidence="3">Uncharacterized protein</fullName>
    </submittedName>
</protein>
<proteinExistence type="predicted"/>
<feature type="compositionally biased region" description="Pro residues" evidence="1">
    <location>
        <begin position="223"/>
        <end position="237"/>
    </location>
</feature>
<feature type="region of interest" description="Disordered" evidence="1">
    <location>
        <begin position="1"/>
        <end position="73"/>
    </location>
</feature>
<keyword evidence="2" id="KW-0812">Transmembrane</keyword>
<dbReference type="AlphaFoldDB" id="U4LX28"/>
<feature type="region of interest" description="Disordered" evidence="1">
    <location>
        <begin position="552"/>
        <end position="690"/>
    </location>
</feature>
<accession>U4LX28</accession>
<keyword evidence="2" id="KW-1133">Transmembrane helix</keyword>
<evidence type="ECO:0000313" key="3">
    <source>
        <dbReference type="EMBL" id="CCX34208.1"/>
    </source>
</evidence>
<sequence>MLGNMEKTSESSTRGADNGSGGGGDLVSGSGTTKSKSTNKSDDDDTANAKTDLWKRVLRRGENRSGSSWRKRNAGTWFSTTRLKKKDMTIPRFRWKRGKGDLHLGDATLNAKPKSIPQPLPEQNQQYTDVGKGKVKVIQRQLPDTPTLPSAAAPDNPTTTLNLPATTIVPQLITNSLGNAEQTILTSATPPPSPVIVEDLATVTLSESTTTSSTTSETSATIVPPPGTDTTQPPPVTTVPTPTFTRANSTAVETSWSLSITTTSSGTVILSGVPSPIPIPAITSGPSAPSQSSSITISSLSSQTSLRIGFRNSTTISTSTSTTSHTSTISSSPTLLSATTWYPGSGGAGYPPPALSTPTSTSTSDAGPTIPPTSQLVGGIVGGLAASALFLLLILFALRRHKRRLREQALDDAGYGGPLPGRTSGSAFSSIGVAVGAVIGRLVGRGDAEGAAAEVTTEERGFVRVGGRRLEPVLGGPRPRGYEGGSYGPGQAGVYGAGYGATGYGGQSYNEKSGSGGSGMGLANAANAANVGYQTKGNKELDIGPKALEAGSAYYNNPGEPGKRRSQMSPPGSPGSPGSQPPISPTTAARQKEMFYSSTPIPAGPSNLLPPPTVRVDDTDSASDFSRADSRAEGSTGGDKVLEAGTMGSPGSQGGMIATAAIGGKKRDALGRSMPSHDGSRASKFTEDIV</sequence>
<organism evidence="3 4">
    <name type="scientific">Pyronema omphalodes (strain CBS 100304)</name>
    <name type="common">Pyronema confluens</name>
    <dbReference type="NCBI Taxonomy" id="1076935"/>
    <lineage>
        <taxon>Eukaryota</taxon>
        <taxon>Fungi</taxon>
        <taxon>Dikarya</taxon>
        <taxon>Ascomycota</taxon>
        <taxon>Pezizomycotina</taxon>
        <taxon>Pezizomycetes</taxon>
        <taxon>Pezizales</taxon>
        <taxon>Pyronemataceae</taxon>
        <taxon>Pyronema</taxon>
    </lineage>
</organism>
<dbReference type="eggNOG" id="ENOG502SG5B">
    <property type="taxonomic scope" value="Eukaryota"/>
</dbReference>
<reference evidence="3 4" key="1">
    <citation type="journal article" date="2013" name="PLoS Genet.">
        <title>The genome and development-dependent transcriptomes of Pyronema confluens: a window into fungal evolution.</title>
        <authorList>
            <person name="Traeger S."/>
            <person name="Altegoer F."/>
            <person name="Freitag M."/>
            <person name="Gabaldon T."/>
            <person name="Kempken F."/>
            <person name="Kumar A."/>
            <person name="Marcet-Houben M."/>
            <person name="Poggeler S."/>
            <person name="Stajich J.E."/>
            <person name="Nowrousian M."/>
        </authorList>
    </citation>
    <scope>NUCLEOTIDE SEQUENCE [LARGE SCALE GENOMIC DNA]</scope>
    <source>
        <strain evidence="4">CBS 100304</strain>
        <tissue evidence="3">Vegetative mycelium</tissue>
    </source>
</reference>
<evidence type="ECO:0000313" key="4">
    <source>
        <dbReference type="Proteomes" id="UP000018144"/>
    </source>
</evidence>
<dbReference type="Proteomes" id="UP000018144">
    <property type="component" value="Unassembled WGS sequence"/>
</dbReference>
<keyword evidence="4" id="KW-1185">Reference proteome</keyword>
<dbReference type="OMA" id="TSYWPSI"/>